<evidence type="ECO:0000313" key="2">
    <source>
        <dbReference type="EMBL" id="RNA22782.1"/>
    </source>
</evidence>
<protein>
    <submittedName>
        <fullName evidence="2">Uncharacterized protein</fullName>
    </submittedName>
</protein>
<dbReference type="AlphaFoldDB" id="A0A3M7RGU3"/>
<feature type="region of interest" description="Disordered" evidence="1">
    <location>
        <begin position="399"/>
        <end position="419"/>
    </location>
</feature>
<dbReference type="EMBL" id="REGN01003402">
    <property type="protein sequence ID" value="RNA22782.1"/>
    <property type="molecule type" value="Genomic_DNA"/>
</dbReference>
<dbReference type="Proteomes" id="UP000276133">
    <property type="component" value="Unassembled WGS sequence"/>
</dbReference>
<evidence type="ECO:0000256" key="1">
    <source>
        <dbReference type="SAM" id="MobiDB-lite"/>
    </source>
</evidence>
<feature type="compositionally biased region" description="Basic and acidic residues" evidence="1">
    <location>
        <begin position="408"/>
        <end position="419"/>
    </location>
</feature>
<name>A0A3M7RGU3_BRAPC</name>
<comment type="caution">
    <text evidence="2">The sequence shown here is derived from an EMBL/GenBank/DDBJ whole genome shotgun (WGS) entry which is preliminary data.</text>
</comment>
<keyword evidence="3" id="KW-1185">Reference proteome</keyword>
<organism evidence="2 3">
    <name type="scientific">Brachionus plicatilis</name>
    <name type="common">Marine rotifer</name>
    <name type="synonym">Brachionus muelleri</name>
    <dbReference type="NCBI Taxonomy" id="10195"/>
    <lineage>
        <taxon>Eukaryota</taxon>
        <taxon>Metazoa</taxon>
        <taxon>Spiralia</taxon>
        <taxon>Gnathifera</taxon>
        <taxon>Rotifera</taxon>
        <taxon>Eurotatoria</taxon>
        <taxon>Monogononta</taxon>
        <taxon>Pseudotrocha</taxon>
        <taxon>Ploima</taxon>
        <taxon>Brachionidae</taxon>
        <taxon>Brachionus</taxon>
    </lineage>
</organism>
<proteinExistence type="predicted"/>
<sequence length="531" mass="60481">MIRDMNYIKTEKLKIQRNISDSSFKLLQKSISDCSQSIENKLENILYKNGSNLFKLDLEEECRKNNITKLKIIFETTSNFTEKCFKKLKFEHLLRSVPENILDFSSKQEFSNENRVLSFFTELVLTNPNQSISDDRVWLKIDLLSFTNQLVKNLKENLNNLLEKKELVFSSDLGQCQSKLKHISNQIEFSSNASSIFENFNGEIIKASLKQTLIKISNFRNFLNVSDEIKNQNIKLKLKEIIYKLDSTLQEISSSKNSVSSDEDQLYFKSNFSTLSVICSQINVDRNVKLKTINVFHKYSLEVDENCSISRVIYSTHVPDLVIITPKLFVKKTISINLSCESTPENFKEKAKDGSFFGENGHDGEPGKPGYNGGRLFIFAEYVKYANESKIEFISIGGNGGPGQDGGHGQDGRDGNKPRIIKRGEGCFKTMEGCSIRRRLRGRRSIEESIQNCINSLCTGIKFHSRINLEQGDNWYRDNYIYVYKEQGGDCTASGSFGYGGDGGQSGFNGYMSIQTKEYKYTSNYTELYGA</sequence>
<accession>A0A3M7RGU3</accession>
<gene>
    <name evidence="2" type="ORF">BpHYR1_041619</name>
</gene>
<evidence type="ECO:0000313" key="3">
    <source>
        <dbReference type="Proteomes" id="UP000276133"/>
    </source>
</evidence>
<reference evidence="2 3" key="1">
    <citation type="journal article" date="2018" name="Sci. Rep.">
        <title>Genomic signatures of local adaptation to the degree of environmental predictability in rotifers.</title>
        <authorList>
            <person name="Franch-Gras L."/>
            <person name="Hahn C."/>
            <person name="Garcia-Roger E.M."/>
            <person name="Carmona M.J."/>
            <person name="Serra M."/>
            <person name="Gomez A."/>
        </authorList>
    </citation>
    <scope>NUCLEOTIDE SEQUENCE [LARGE SCALE GENOMIC DNA]</scope>
    <source>
        <strain evidence="2">HYR1</strain>
    </source>
</reference>